<evidence type="ECO:0000313" key="2">
    <source>
        <dbReference type="EMBL" id="GFO47664.1"/>
    </source>
</evidence>
<dbReference type="PANTHER" id="PTHR37984">
    <property type="entry name" value="PROTEIN CBG26694"/>
    <property type="match status" value="1"/>
</dbReference>
<comment type="caution">
    <text evidence="2">The sequence shown here is derived from an EMBL/GenBank/DDBJ whole genome shotgun (WGS) entry which is preliminary data.</text>
</comment>
<evidence type="ECO:0000259" key="1">
    <source>
        <dbReference type="Pfam" id="PF17919"/>
    </source>
</evidence>
<name>A0AAV4DTW9_9GAST</name>
<reference evidence="2 3" key="1">
    <citation type="journal article" date="2021" name="Elife">
        <title>Chloroplast acquisition without the gene transfer in kleptoplastic sea slugs, Plakobranchus ocellatus.</title>
        <authorList>
            <person name="Maeda T."/>
            <person name="Takahashi S."/>
            <person name="Yoshida T."/>
            <person name="Shimamura S."/>
            <person name="Takaki Y."/>
            <person name="Nagai Y."/>
            <person name="Toyoda A."/>
            <person name="Suzuki Y."/>
            <person name="Arimoto A."/>
            <person name="Ishii H."/>
            <person name="Satoh N."/>
            <person name="Nishiyama T."/>
            <person name="Hasebe M."/>
            <person name="Maruyama T."/>
            <person name="Minagawa J."/>
            <person name="Obokata J."/>
            <person name="Shigenobu S."/>
        </authorList>
    </citation>
    <scope>NUCLEOTIDE SEQUENCE [LARGE SCALE GENOMIC DNA]</scope>
</reference>
<proteinExistence type="predicted"/>
<dbReference type="InterPro" id="IPR050951">
    <property type="entry name" value="Retrovirus_Pol_polyprotein"/>
</dbReference>
<dbReference type="InterPro" id="IPR043502">
    <property type="entry name" value="DNA/RNA_pol_sf"/>
</dbReference>
<protein>
    <submittedName>
        <fullName evidence="2">Pol polyprotein</fullName>
    </submittedName>
</protein>
<dbReference type="AlphaFoldDB" id="A0AAV4DTW9"/>
<dbReference type="SUPFAM" id="SSF56672">
    <property type="entry name" value="DNA/RNA polymerases"/>
    <property type="match status" value="1"/>
</dbReference>
<dbReference type="InterPro" id="IPR041577">
    <property type="entry name" value="RT_RNaseH_2"/>
</dbReference>
<organism evidence="2 3">
    <name type="scientific">Plakobranchus ocellatus</name>
    <dbReference type="NCBI Taxonomy" id="259542"/>
    <lineage>
        <taxon>Eukaryota</taxon>
        <taxon>Metazoa</taxon>
        <taxon>Spiralia</taxon>
        <taxon>Lophotrochozoa</taxon>
        <taxon>Mollusca</taxon>
        <taxon>Gastropoda</taxon>
        <taxon>Heterobranchia</taxon>
        <taxon>Euthyneura</taxon>
        <taxon>Panpulmonata</taxon>
        <taxon>Sacoglossa</taxon>
        <taxon>Placobranchoidea</taxon>
        <taxon>Plakobranchidae</taxon>
        <taxon>Plakobranchus</taxon>
    </lineage>
</organism>
<keyword evidence="3" id="KW-1185">Reference proteome</keyword>
<dbReference type="PANTHER" id="PTHR37984:SF9">
    <property type="entry name" value="INTEGRASE CATALYTIC DOMAIN-CONTAINING PROTEIN"/>
    <property type="match status" value="1"/>
</dbReference>
<gene>
    <name evidence="2" type="ORF">PoB_007416900</name>
</gene>
<sequence length="207" mass="23446">MLPNLDDIGPKMAGIREKHSRYSEPLADLLKKDRLFSWCRAQQKAFDAVKEHIDNARARAFYNPKLETVVSADSSSYGIGVCLMQKRGDKLFPIAFASSILNEAEKRYAQTEKECLAPVWASEKFAKYQTGLYKFGLQTIGSTYEVKGYINLQFLMRLLRFNSEVVHVPGKRIAVADTLSRQPVAHTAANEEMETDCYVKAYFDSVT</sequence>
<feature type="domain" description="Reverse transcriptase/retrotransposon-derived protein RNase H-like" evidence="1">
    <location>
        <begin position="38"/>
        <end position="133"/>
    </location>
</feature>
<dbReference type="Proteomes" id="UP000735302">
    <property type="component" value="Unassembled WGS sequence"/>
</dbReference>
<accession>A0AAV4DTW9</accession>
<dbReference type="Pfam" id="PF17919">
    <property type="entry name" value="RT_RNaseH_2"/>
    <property type="match status" value="1"/>
</dbReference>
<dbReference type="EMBL" id="BLXT01008339">
    <property type="protein sequence ID" value="GFO47664.1"/>
    <property type="molecule type" value="Genomic_DNA"/>
</dbReference>
<evidence type="ECO:0000313" key="3">
    <source>
        <dbReference type="Proteomes" id="UP000735302"/>
    </source>
</evidence>